<sequence>MERKTIVITGASDGIGAAAARKLKADGADVVLVGRSHDKTRAVAAELDAPFYLADYAHLDQVRALAARLTAEHPRIDVLANNAGGIMGERTVTPDGFETTFQVNHLAGFLLTHLLMPTLMASNATVIQTASQAAKVFASFDIDDLQNEKNYGAHRAYGNGKLANILFTRELHRRFADQGLSAAAFHPGIVASNFARDTTHVLRLIYHTPVISRIFTSSPKRGAGTLVWLAQGVPGEDWASGEYYEKKKPARSRPEAHHDDLARRLWEASERLLKIRG</sequence>
<protein>
    <submittedName>
        <fullName evidence="2">SDR family NAD(P)-dependent oxidoreductase</fullName>
    </submittedName>
</protein>
<dbReference type="PANTHER" id="PTHR43157:SF31">
    <property type="entry name" value="PHOSPHATIDYLINOSITOL-GLYCAN BIOSYNTHESIS CLASS F PROTEIN"/>
    <property type="match status" value="1"/>
</dbReference>
<proteinExistence type="predicted"/>
<organism evidence="2 3">
    <name type="scientific">Ornithinimicrobium cryptoxanthini</name>
    <dbReference type="NCBI Taxonomy" id="2934161"/>
    <lineage>
        <taxon>Bacteria</taxon>
        <taxon>Bacillati</taxon>
        <taxon>Actinomycetota</taxon>
        <taxon>Actinomycetes</taxon>
        <taxon>Micrococcales</taxon>
        <taxon>Ornithinimicrobiaceae</taxon>
        <taxon>Ornithinimicrobium</taxon>
    </lineage>
</organism>
<evidence type="ECO:0000313" key="3">
    <source>
        <dbReference type="Proteomes" id="UP001056535"/>
    </source>
</evidence>
<accession>A0ABY4YJH7</accession>
<dbReference type="RefSeq" id="WP_252621594.1">
    <property type="nucleotide sequence ID" value="NZ_CP099490.1"/>
</dbReference>
<keyword evidence="3" id="KW-1185">Reference proteome</keyword>
<dbReference type="SUPFAM" id="SSF51735">
    <property type="entry name" value="NAD(P)-binding Rossmann-fold domains"/>
    <property type="match status" value="1"/>
</dbReference>
<dbReference type="InterPro" id="IPR002347">
    <property type="entry name" value="SDR_fam"/>
</dbReference>
<dbReference type="Pfam" id="PF00106">
    <property type="entry name" value="adh_short"/>
    <property type="match status" value="1"/>
</dbReference>
<dbReference type="PRINTS" id="PR00081">
    <property type="entry name" value="GDHRDH"/>
</dbReference>
<keyword evidence="1" id="KW-0560">Oxidoreductase</keyword>
<evidence type="ECO:0000256" key="1">
    <source>
        <dbReference type="ARBA" id="ARBA00023002"/>
    </source>
</evidence>
<evidence type="ECO:0000313" key="2">
    <source>
        <dbReference type="EMBL" id="USQ76891.1"/>
    </source>
</evidence>
<reference evidence="2" key="1">
    <citation type="submission" date="2022-06" db="EMBL/GenBank/DDBJ databases">
        <title>Ornithinimicrobium JY.X270.</title>
        <authorList>
            <person name="Huang Y."/>
        </authorList>
    </citation>
    <scope>NUCLEOTIDE SEQUENCE</scope>
    <source>
        <strain evidence="2">JY.X270</strain>
    </source>
</reference>
<dbReference type="EMBL" id="CP099490">
    <property type="protein sequence ID" value="USQ76891.1"/>
    <property type="molecule type" value="Genomic_DNA"/>
</dbReference>
<dbReference type="Gene3D" id="3.40.50.720">
    <property type="entry name" value="NAD(P)-binding Rossmann-like Domain"/>
    <property type="match status" value="1"/>
</dbReference>
<gene>
    <name evidence="2" type="ORF">NF557_02905</name>
</gene>
<name>A0ABY4YJH7_9MICO</name>
<dbReference type="InterPro" id="IPR036291">
    <property type="entry name" value="NAD(P)-bd_dom_sf"/>
</dbReference>
<dbReference type="Proteomes" id="UP001056535">
    <property type="component" value="Chromosome"/>
</dbReference>
<dbReference type="PANTHER" id="PTHR43157">
    <property type="entry name" value="PHOSPHATIDYLINOSITOL-GLYCAN BIOSYNTHESIS CLASS F PROTEIN-RELATED"/>
    <property type="match status" value="1"/>
</dbReference>